<dbReference type="EMBL" id="FMZZ01000006">
    <property type="protein sequence ID" value="SDC97892.1"/>
    <property type="molecule type" value="Genomic_DNA"/>
</dbReference>
<name>A0A1G6QZW6_9PSEU</name>
<organism evidence="1 2">
    <name type="scientific">Actinokineospora iranica</name>
    <dbReference type="NCBI Taxonomy" id="1271860"/>
    <lineage>
        <taxon>Bacteria</taxon>
        <taxon>Bacillati</taxon>
        <taxon>Actinomycetota</taxon>
        <taxon>Actinomycetes</taxon>
        <taxon>Pseudonocardiales</taxon>
        <taxon>Pseudonocardiaceae</taxon>
        <taxon>Actinokineospora</taxon>
    </lineage>
</organism>
<sequence length="106" mass="10679">MTAGGFSIEPDVAARAATKLGSAADQLAAVGKTLADALAAEGACWGNDDSGQEFAKDYVPGSDDTVKAFTSLVDGLRGLQSGVTDAVAAYGNVDDTNRHGLDAQES</sequence>
<evidence type="ECO:0000313" key="2">
    <source>
        <dbReference type="Proteomes" id="UP000199501"/>
    </source>
</evidence>
<reference evidence="2" key="1">
    <citation type="submission" date="2016-10" db="EMBL/GenBank/DDBJ databases">
        <authorList>
            <person name="Varghese N."/>
            <person name="Submissions S."/>
        </authorList>
    </citation>
    <scope>NUCLEOTIDE SEQUENCE [LARGE SCALE GENOMIC DNA]</scope>
    <source>
        <strain evidence="2">IBRC-M 10403</strain>
    </source>
</reference>
<dbReference type="Gene3D" id="1.10.287.1060">
    <property type="entry name" value="ESAT-6-like"/>
    <property type="match status" value="1"/>
</dbReference>
<gene>
    <name evidence="1" type="ORF">SAMN05216174_10664</name>
</gene>
<protein>
    <recommendedName>
        <fullName evidence="3">WXG100 family type VII secretion target</fullName>
    </recommendedName>
</protein>
<dbReference type="Proteomes" id="UP000199501">
    <property type="component" value="Unassembled WGS sequence"/>
</dbReference>
<dbReference type="RefSeq" id="WP_091450485.1">
    <property type="nucleotide sequence ID" value="NZ_FMZZ01000006.1"/>
</dbReference>
<dbReference type="OrthoDB" id="4247883at2"/>
<evidence type="ECO:0008006" key="3">
    <source>
        <dbReference type="Google" id="ProtNLM"/>
    </source>
</evidence>
<evidence type="ECO:0000313" key="1">
    <source>
        <dbReference type="EMBL" id="SDC97892.1"/>
    </source>
</evidence>
<proteinExistence type="predicted"/>
<accession>A0A1G6QZW6</accession>
<dbReference type="AlphaFoldDB" id="A0A1G6QZW6"/>
<keyword evidence="2" id="KW-1185">Reference proteome</keyword>
<dbReference type="STRING" id="1271860.SAMN05216174_10664"/>